<keyword evidence="1" id="KW-0732">Signal</keyword>
<proteinExistence type="predicted"/>
<dbReference type="EMBL" id="LS992241">
    <property type="protein sequence ID" value="SYX83674.1"/>
    <property type="molecule type" value="Genomic_DNA"/>
</dbReference>
<accession>A0A383RAZ0</accession>
<dbReference type="Proteomes" id="UP000304148">
    <property type="component" value="Chromosome"/>
</dbReference>
<evidence type="ECO:0000313" key="3">
    <source>
        <dbReference type="Proteomes" id="UP000304148"/>
    </source>
</evidence>
<name>A0A383RAZ0_PAEAL</name>
<dbReference type="AlphaFoldDB" id="A0A383RAZ0"/>
<sequence length="327" mass="35388">MKKNQWLILLAFCIGLASFIPSARASEAITPQQRLAIYYGWPSVVNGAGGNVTTATNSFAQFDIIVFGAGHEETTHGDHANTVSIINNLNSLGGKKVFGYINLGCGKNPNPAVVKDQIDKWSTMNVYGVFLDCAGFDYSVTRTIQNDVTDYAHAKGLKVFMNAWNPDQIGGDLNENGVYQPTHVGVGDWYLAESWLISSNTYLSISDWSAKADKCLTYKRIKGIETAVIATNAPNSALPTDNTTDKFKMAWWAAAMYGFPFQWSDIWYSGGNNTLNLYASPANYGTLFTGDPIHNSGSTSNYRTTDIGTISVVGNGSSTGTGAFTPN</sequence>
<protein>
    <submittedName>
        <fullName evidence="2">Uncharacterized protein</fullName>
    </submittedName>
</protein>
<gene>
    <name evidence="2" type="ORF">PBLR_12096</name>
</gene>
<organism evidence="2 3">
    <name type="scientific">Paenibacillus alvei</name>
    <name type="common">Bacillus alvei</name>
    <dbReference type="NCBI Taxonomy" id="44250"/>
    <lineage>
        <taxon>Bacteria</taxon>
        <taxon>Bacillati</taxon>
        <taxon>Bacillota</taxon>
        <taxon>Bacilli</taxon>
        <taxon>Bacillales</taxon>
        <taxon>Paenibacillaceae</taxon>
        <taxon>Paenibacillus</taxon>
    </lineage>
</organism>
<feature type="signal peptide" evidence="1">
    <location>
        <begin position="1"/>
        <end position="25"/>
    </location>
</feature>
<reference evidence="3" key="1">
    <citation type="submission" date="2018-08" db="EMBL/GenBank/DDBJ databases">
        <authorList>
            <person name="Chevrot R."/>
        </authorList>
    </citation>
    <scope>NUCLEOTIDE SEQUENCE [LARGE SCALE GENOMIC DNA]</scope>
</reference>
<evidence type="ECO:0000256" key="1">
    <source>
        <dbReference type="SAM" id="SignalP"/>
    </source>
</evidence>
<feature type="chain" id="PRO_5016673752" evidence="1">
    <location>
        <begin position="26"/>
        <end position="327"/>
    </location>
</feature>
<evidence type="ECO:0000313" key="2">
    <source>
        <dbReference type="EMBL" id="SYX83674.1"/>
    </source>
</evidence>
<dbReference type="RefSeq" id="WP_138185721.1">
    <property type="nucleotide sequence ID" value="NZ_LS992241.1"/>
</dbReference>